<gene>
    <name evidence="3" type="ORF">IPOD504_LOCUS4678</name>
</gene>
<feature type="non-terminal residue" evidence="3">
    <location>
        <position position="1092"/>
    </location>
</feature>
<dbReference type="Proteomes" id="UP000837857">
    <property type="component" value="Chromosome 15"/>
</dbReference>
<reference evidence="3" key="1">
    <citation type="submission" date="2022-03" db="EMBL/GenBank/DDBJ databases">
        <authorList>
            <person name="Martin H S."/>
        </authorList>
    </citation>
    <scope>NUCLEOTIDE SEQUENCE</scope>
</reference>
<keyword evidence="1" id="KW-0175">Coiled coil</keyword>
<accession>A0ABN8HZF5</accession>
<feature type="region of interest" description="Disordered" evidence="2">
    <location>
        <begin position="1045"/>
        <end position="1081"/>
    </location>
</feature>
<feature type="region of interest" description="Disordered" evidence="2">
    <location>
        <begin position="927"/>
        <end position="960"/>
    </location>
</feature>
<dbReference type="EMBL" id="OW152827">
    <property type="protein sequence ID" value="CAH2044317.1"/>
    <property type="molecule type" value="Genomic_DNA"/>
</dbReference>
<feature type="compositionally biased region" description="Basic and acidic residues" evidence="2">
    <location>
        <begin position="945"/>
        <end position="960"/>
    </location>
</feature>
<feature type="coiled-coil region" evidence="1">
    <location>
        <begin position="682"/>
        <end position="727"/>
    </location>
</feature>
<protein>
    <submittedName>
        <fullName evidence="3">Uncharacterized protein</fullName>
    </submittedName>
</protein>
<dbReference type="PANTHER" id="PTHR23159:SF60">
    <property type="entry name" value="SPINDLE ASSEMBLY ABNORMAL PROTEIN 4"/>
    <property type="match status" value="1"/>
</dbReference>
<organism evidence="3 4">
    <name type="scientific">Iphiclides podalirius</name>
    <name type="common">scarce swallowtail</name>
    <dbReference type="NCBI Taxonomy" id="110791"/>
    <lineage>
        <taxon>Eukaryota</taxon>
        <taxon>Metazoa</taxon>
        <taxon>Ecdysozoa</taxon>
        <taxon>Arthropoda</taxon>
        <taxon>Hexapoda</taxon>
        <taxon>Insecta</taxon>
        <taxon>Pterygota</taxon>
        <taxon>Neoptera</taxon>
        <taxon>Endopterygota</taxon>
        <taxon>Lepidoptera</taxon>
        <taxon>Glossata</taxon>
        <taxon>Ditrysia</taxon>
        <taxon>Papilionoidea</taxon>
        <taxon>Papilionidae</taxon>
        <taxon>Papilioninae</taxon>
        <taxon>Iphiclides</taxon>
    </lineage>
</organism>
<sequence>MFVWSVFKRYIAMGLPDLTEVRCERDVLQARMSEQALRISTLSARLTRQRHDADALARQAHGELGVRLHDANAEVQRLKEELESKDKQLARLRLQLEGRPRSTELNACCDASYEERAGDVTEEANSELEAALARLEELQEQNRSLREALAQRDRQLRELTALKLEDEGPNERGEPAEGKGSARTLSDVLSISEFDEQDQQMRRREQLAPLAPLAPLASPAPLATDKSPDATLPHAASLRLEPAPRLEESPRGGSLPLHLTSTRISHPPLPDEGERTPHNILDNCSLYPNRDASASKNVSVEPKKIDFSLETVDRTREEDLASLEELGVASDLKRENFHDILVRLKHEVKRYRSELDTCKSELKNAEEQLCEFPALKEEVDELKGLLENTMATMEKDKKFYENQLENFSSNKKLLEQRLAEMTQEVNDKSKDLHLLKEDILRRENMILELAKEKRNLTNKLNELEVKIDELQSRNEALQKHETENHQMKEKIKELEKLEQLVSEKNQQIDSLNQHLDRLDDLQRTLNDKNEELESLKEALREKCNELYQAQNAVSNLNRDVERITEENKQLEDQSKELKLRMSKVEKERENESLRLQNSENVLERLSAANGELTAKLEEMEKLKERLKEKEEEVERLRAQVSAAPPQIAALRHELDFNRRELNDKAFELAKAKLDVGELRASASEREADNVQLRGEAQKLAEEKRQLAQQLEAVVARLREESNVSEIKTKLRERAESCHELEMELHEMRDKIDSRSRLGARSPTAELERALRAQLHYSHALDDRIMDQILSASSEEHEHVPSLALETSSSDKWSRSGGEWGDEALRLQLEHLRARLADKDALIAELNRIRDQLVQDWQTVKLRYEAERDNSGRLQLLLDAQKETAESLQSQDANMIQILKKRLESAMQSESELLERERALRRRLAHLEASAASPASPAPPASPVRPDAEAERNLQRRDAQAEGAEVLRARLSAERARCGEAQAQLRLARRQLDERQREAATLRAGLAELRRRNGEAGAQLARANRLLAERQAAVAGLEAKLAQQLQRARRDSMSSVQSPQRPALGTPLASQTPRGTADDKDQLVRTSFDILFK</sequence>
<keyword evidence="4" id="KW-1185">Reference proteome</keyword>
<evidence type="ECO:0000313" key="4">
    <source>
        <dbReference type="Proteomes" id="UP000837857"/>
    </source>
</evidence>
<evidence type="ECO:0000313" key="3">
    <source>
        <dbReference type="EMBL" id="CAH2044317.1"/>
    </source>
</evidence>
<feature type="region of interest" description="Disordered" evidence="2">
    <location>
        <begin position="161"/>
        <end position="186"/>
    </location>
</feature>
<feature type="region of interest" description="Disordered" evidence="2">
    <location>
        <begin position="208"/>
        <end position="275"/>
    </location>
</feature>
<name>A0ABN8HZF5_9NEOP</name>
<feature type="coiled-coil region" evidence="1">
    <location>
        <begin position="341"/>
        <end position="643"/>
    </location>
</feature>
<feature type="compositionally biased region" description="Low complexity" evidence="2">
    <location>
        <begin position="208"/>
        <end position="223"/>
    </location>
</feature>
<proteinExistence type="predicted"/>
<feature type="compositionally biased region" description="Basic and acidic residues" evidence="2">
    <location>
        <begin position="163"/>
        <end position="177"/>
    </location>
</feature>
<evidence type="ECO:0000256" key="1">
    <source>
        <dbReference type="SAM" id="Coils"/>
    </source>
</evidence>
<evidence type="ECO:0000256" key="2">
    <source>
        <dbReference type="SAM" id="MobiDB-lite"/>
    </source>
</evidence>
<dbReference type="PANTHER" id="PTHR23159">
    <property type="entry name" value="CENTROSOMAL PROTEIN 2"/>
    <property type="match status" value="1"/>
</dbReference>
<dbReference type="Gene3D" id="1.10.287.1490">
    <property type="match status" value="2"/>
</dbReference>